<dbReference type="InterPro" id="IPR032710">
    <property type="entry name" value="NTF2-like_dom_sf"/>
</dbReference>
<feature type="compositionally biased region" description="Basic and acidic residues" evidence="1">
    <location>
        <begin position="338"/>
        <end position="386"/>
    </location>
</feature>
<feature type="region of interest" description="Disordered" evidence="1">
    <location>
        <begin position="289"/>
        <end position="397"/>
    </location>
</feature>
<feature type="compositionally biased region" description="Basic and acidic residues" evidence="1">
    <location>
        <begin position="300"/>
        <end position="318"/>
    </location>
</feature>
<evidence type="ECO:0000256" key="1">
    <source>
        <dbReference type="SAM" id="MobiDB-lite"/>
    </source>
</evidence>
<dbReference type="STRING" id="1531966.A0A0A1TER3"/>
<evidence type="ECO:0000313" key="3">
    <source>
        <dbReference type="Proteomes" id="UP000039046"/>
    </source>
</evidence>
<feature type="region of interest" description="Disordered" evidence="1">
    <location>
        <begin position="498"/>
        <end position="538"/>
    </location>
</feature>
<name>A0A0A1TER3_9HYPO</name>
<organism evidence="2 3">
    <name type="scientific">[Torrubiella] hemipterigena</name>
    <dbReference type="NCBI Taxonomy" id="1531966"/>
    <lineage>
        <taxon>Eukaryota</taxon>
        <taxon>Fungi</taxon>
        <taxon>Dikarya</taxon>
        <taxon>Ascomycota</taxon>
        <taxon>Pezizomycotina</taxon>
        <taxon>Sordariomycetes</taxon>
        <taxon>Hypocreomycetidae</taxon>
        <taxon>Hypocreales</taxon>
        <taxon>Clavicipitaceae</taxon>
        <taxon>Clavicipitaceae incertae sedis</taxon>
        <taxon>'Torrubiella' clade</taxon>
    </lineage>
</organism>
<gene>
    <name evidence="2" type="ORF">VHEMI03903</name>
</gene>
<dbReference type="SUPFAM" id="SSF54427">
    <property type="entry name" value="NTF2-like"/>
    <property type="match status" value="1"/>
</dbReference>
<accession>A0A0A1TER3</accession>
<dbReference type="OrthoDB" id="1162399at2759"/>
<evidence type="ECO:0008006" key="4">
    <source>
        <dbReference type="Google" id="ProtNLM"/>
    </source>
</evidence>
<dbReference type="EMBL" id="CDHN01000002">
    <property type="protein sequence ID" value="CEJ85753.1"/>
    <property type="molecule type" value="Genomic_DNA"/>
</dbReference>
<dbReference type="Proteomes" id="UP000039046">
    <property type="component" value="Unassembled WGS sequence"/>
</dbReference>
<sequence length="538" mass="59732">MADTYKQFLKAPAAALLADNAALHYVPTTTTFVGAEDIVKHLAALQRQVAKKQEEVLQIVEGSDSLVYEASTALEFLTSGGVYLPGLEDNFLSDRIAYLSIIHIVAFDATGKISQIRLHWDQGALLKQLDVISKTGRNWPIKDSRDQLKLIESSLKGAGKLIPTSTSHNELVVHARQKSTNILRDPHATLQLFGNREELEAAQAAESVKAPKAGNRPQQRDFAEILGDNPQDQTTDAPFHRPVSPTKIGQGKNHQGMRLFEGSETDALPDQPLVNPERLIRPHPGKYNHFEFADGSDPQDAPKRGVDFDKREKSKHDSQWSFDDFTTPHRAGPTRGMRSQDLRHWDPETLNEPAEKELPLGRARRDAEAHFELQDDGERPADEELPNRPPRGVGHNEGLGLYKNQIFDKGDPAAGPERALGNITNLKDRGKDFDAHFTMTDNSPSGSKVVQNVTETRQKVVKMMDHNWEVYEQSPLKENQPKPTTSNAALGIMHIAGDGMGGKKGSNRNWLYGDDDEANKPAPRNAQPTGGKQSFWDF</sequence>
<protein>
    <recommendedName>
        <fullName evidence="4">NTF2-like protein</fullName>
    </recommendedName>
</protein>
<keyword evidence="3" id="KW-1185">Reference proteome</keyword>
<reference evidence="2 3" key="1">
    <citation type="journal article" date="2015" name="Genome Announc.">
        <title>Draft Genome Sequence and Gene Annotation of the Entomopathogenic Fungus Verticillium hemipterigenum.</title>
        <authorList>
            <person name="Horn F."/>
            <person name="Habel A."/>
            <person name="Scharf D.H."/>
            <person name="Dworschak J."/>
            <person name="Brakhage A.A."/>
            <person name="Guthke R."/>
            <person name="Hertweck C."/>
            <person name="Linde J."/>
        </authorList>
    </citation>
    <scope>NUCLEOTIDE SEQUENCE [LARGE SCALE GENOMIC DNA]</scope>
</reference>
<dbReference type="Gene3D" id="3.10.450.50">
    <property type="match status" value="1"/>
</dbReference>
<dbReference type="HOGENOM" id="CLU_017360_0_0_1"/>
<proteinExistence type="predicted"/>
<dbReference type="AlphaFoldDB" id="A0A0A1TER3"/>
<feature type="region of interest" description="Disordered" evidence="1">
    <location>
        <begin position="228"/>
        <end position="253"/>
    </location>
</feature>
<evidence type="ECO:0000313" key="2">
    <source>
        <dbReference type="EMBL" id="CEJ85753.1"/>
    </source>
</evidence>